<proteinExistence type="predicted"/>
<sequence length="166" mass="19288">MAVISTFVGQSIPFRNSRRSQKLLLQVCILMAFFIRSAYESLIISSMAASREGIRFKSIDEIFQSNMSFRVDGIFLNIFNKSNEFSSLISRMKKMSEKDNTSAIILRCDVLEHEFHTVANVSKNYYLLPGQLMSIYDKIPLAFKSPFYEKFQKEFDHIFESGLRQH</sequence>
<organism evidence="1 2">
    <name type="scientific">Clunio marinus</name>
    <dbReference type="NCBI Taxonomy" id="568069"/>
    <lineage>
        <taxon>Eukaryota</taxon>
        <taxon>Metazoa</taxon>
        <taxon>Ecdysozoa</taxon>
        <taxon>Arthropoda</taxon>
        <taxon>Hexapoda</taxon>
        <taxon>Insecta</taxon>
        <taxon>Pterygota</taxon>
        <taxon>Neoptera</taxon>
        <taxon>Endopterygota</taxon>
        <taxon>Diptera</taxon>
        <taxon>Nematocera</taxon>
        <taxon>Chironomoidea</taxon>
        <taxon>Chironomidae</taxon>
        <taxon>Clunio</taxon>
    </lineage>
</organism>
<name>A0A1J1HL35_9DIPT</name>
<dbReference type="OrthoDB" id="8027954at2759"/>
<accession>A0A1J1HL35</accession>
<gene>
    <name evidence="1" type="ORF">CLUMA_CG001901</name>
</gene>
<protein>
    <submittedName>
        <fullName evidence="1">CLUMA_CG001901, isoform A</fullName>
    </submittedName>
</protein>
<dbReference type="EMBL" id="CVRI01000006">
    <property type="protein sequence ID" value="CRK88116.1"/>
    <property type="molecule type" value="Genomic_DNA"/>
</dbReference>
<evidence type="ECO:0000313" key="1">
    <source>
        <dbReference type="EMBL" id="CRK88116.1"/>
    </source>
</evidence>
<dbReference type="AlphaFoldDB" id="A0A1J1HL35"/>
<dbReference type="Proteomes" id="UP000183832">
    <property type="component" value="Unassembled WGS sequence"/>
</dbReference>
<keyword evidence="2" id="KW-1185">Reference proteome</keyword>
<dbReference type="STRING" id="568069.A0A1J1HL35"/>
<reference evidence="1 2" key="1">
    <citation type="submission" date="2015-04" db="EMBL/GenBank/DDBJ databases">
        <authorList>
            <person name="Syromyatnikov M.Y."/>
            <person name="Popov V.N."/>
        </authorList>
    </citation>
    <scope>NUCLEOTIDE SEQUENCE [LARGE SCALE GENOMIC DNA]</scope>
</reference>
<evidence type="ECO:0000313" key="2">
    <source>
        <dbReference type="Proteomes" id="UP000183832"/>
    </source>
</evidence>